<reference evidence="1" key="2">
    <citation type="journal article" date="2020" name="Nat. Commun.">
        <title>Large-scale genome sequencing of mycorrhizal fungi provides insights into the early evolution of symbiotic traits.</title>
        <authorList>
            <person name="Miyauchi S."/>
            <person name="Kiss E."/>
            <person name="Kuo A."/>
            <person name="Drula E."/>
            <person name="Kohler A."/>
            <person name="Sanchez-Garcia M."/>
            <person name="Morin E."/>
            <person name="Andreopoulos B."/>
            <person name="Barry K.W."/>
            <person name="Bonito G."/>
            <person name="Buee M."/>
            <person name="Carver A."/>
            <person name="Chen C."/>
            <person name="Cichocki N."/>
            <person name="Clum A."/>
            <person name="Culley D."/>
            <person name="Crous P.W."/>
            <person name="Fauchery L."/>
            <person name="Girlanda M."/>
            <person name="Hayes R.D."/>
            <person name="Keri Z."/>
            <person name="LaButti K."/>
            <person name="Lipzen A."/>
            <person name="Lombard V."/>
            <person name="Magnuson J."/>
            <person name="Maillard F."/>
            <person name="Murat C."/>
            <person name="Nolan M."/>
            <person name="Ohm R.A."/>
            <person name="Pangilinan J."/>
            <person name="Pereira M.F."/>
            <person name="Perotto S."/>
            <person name="Peter M."/>
            <person name="Pfister S."/>
            <person name="Riley R."/>
            <person name="Sitrit Y."/>
            <person name="Stielow J.B."/>
            <person name="Szollosi G."/>
            <person name="Zifcakova L."/>
            <person name="Stursova M."/>
            <person name="Spatafora J.W."/>
            <person name="Tedersoo L."/>
            <person name="Vaario L.M."/>
            <person name="Yamada A."/>
            <person name="Yan M."/>
            <person name="Wang P."/>
            <person name="Xu J."/>
            <person name="Bruns T."/>
            <person name="Baldrian P."/>
            <person name="Vilgalys R."/>
            <person name="Dunand C."/>
            <person name="Henrissat B."/>
            <person name="Grigoriev I.V."/>
            <person name="Hibbett D."/>
            <person name="Nagy L.G."/>
            <person name="Martin F.M."/>
        </authorList>
    </citation>
    <scope>NUCLEOTIDE SEQUENCE</scope>
    <source>
        <strain evidence="1">P2</strain>
    </source>
</reference>
<dbReference type="Proteomes" id="UP000886501">
    <property type="component" value="Unassembled WGS sequence"/>
</dbReference>
<sequence>MDAIGQNHSNREPDPTAFSMPVAERNSETKSTTAAMKERRFKLGRRVTPSYHPSTIRRRIRCDDGNPCQACISSGSACTFEENGKKGQKSKKTAGIEARMRQLEQLIQAIPPSVFAANGLVNPTATSNPQPTSTLGTTFPASPQTYPSSIPPPHLNSYPLINPSLRFTTNGSRNGEHGAIPTSPNQLLRSSPPEGVTPTAPGCTDPTEKHVGSTRRMPLSPSYMYLDDAGYPRWQGETSGLPFLDSLVERHSTGTDDWFPDRSPRKTDVNPEAVWRYVTSVIPPDLIDKTSLVQCYLSTSYYIMPFLHIPSFMSDYGNPSRWGEPGFAALIVAICCLASRHIDDTRARADPEDGGSAGTHWFELFGRLRTTPSADRPTVHTVQAVLVAGVYAIGAGRLSRAFALLAESVTLAIDLGLHRDSEAFDCFDPIEDEVRRRTFFCVYLWDKQASAHFGRPPMIRMRDCDVGEPVAVDDEFITHEGIGEQPAGTPSRIEVFMAVVKVFVVLESVLNRMALDPVGRASPLFVRAANMASGGSHSQELVEEESLLNDICQSISSHWMYSLETMSSGDVTRVTQAERFHCVEQFVRMLIHRHRFQEFLAERWYNGSEEQSEAEMKAIIDAHTCTLQIVTAHIHIATKGLMTYYGIHVIHQLTQAGRTIIAVLLNCTSPPLQHLIPTSMNALRSCVALLRQFSGRYLCGLRSCDIMEEFCRVAGVPLDVHHRSGPQDRKMPRLPWLRPVRRKTPSVTRSQSVSGGDYYSDHSHPSPDSGSDTAPSEIFRGLVSEQPPVLNISPDMSNTHLQQSSPSLLDTPSSQDNVYHSIFTELGFSDFGVSDTVVPPSDMSNTQFDPDFSLLLGNGSSPQFSGGMMA</sequence>
<evidence type="ECO:0000313" key="1">
    <source>
        <dbReference type="EMBL" id="KAF9647637.1"/>
    </source>
</evidence>
<evidence type="ECO:0000313" key="2">
    <source>
        <dbReference type="Proteomes" id="UP000886501"/>
    </source>
</evidence>
<proteinExistence type="predicted"/>
<gene>
    <name evidence="1" type="ORF">BDM02DRAFT_3261560</name>
</gene>
<name>A0ACB6ZDG5_THEGA</name>
<reference evidence="1" key="1">
    <citation type="submission" date="2019-10" db="EMBL/GenBank/DDBJ databases">
        <authorList>
            <consortium name="DOE Joint Genome Institute"/>
            <person name="Kuo A."/>
            <person name="Miyauchi S."/>
            <person name="Kiss E."/>
            <person name="Drula E."/>
            <person name="Kohler A."/>
            <person name="Sanchez-Garcia M."/>
            <person name="Andreopoulos B."/>
            <person name="Barry K.W."/>
            <person name="Bonito G."/>
            <person name="Buee M."/>
            <person name="Carver A."/>
            <person name="Chen C."/>
            <person name="Cichocki N."/>
            <person name="Clum A."/>
            <person name="Culley D."/>
            <person name="Crous P.W."/>
            <person name="Fauchery L."/>
            <person name="Girlanda M."/>
            <person name="Hayes R."/>
            <person name="Keri Z."/>
            <person name="Labutti K."/>
            <person name="Lipzen A."/>
            <person name="Lombard V."/>
            <person name="Magnuson J."/>
            <person name="Maillard F."/>
            <person name="Morin E."/>
            <person name="Murat C."/>
            <person name="Nolan M."/>
            <person name="Ohm R."/>
            <person name="Pangilinan J."/>
            <person name="Pereira M."/>
            <person name="Perotto S."/>
            <person name="Peter M."/>
            <person name="Riley R."/>
            <person name="Sitrit Y."/>
            <person name="Stielow B."/>
            <person name="Szollosi G."/>
            <person name="Zifcakova L."/>
            <person name="Stursova M."/>
            <person name="Spatafora J.W."/>
            <person name="Tedersoo L."/>
            <person name="Vaario L.-M."/>
            <person name="Yamada A."/>
            <person name="Yan M."/>
            <person name="Wang P."/>
            <person name="Xu J."/>
            <person name="Bruns T."/>
            <person name="Baldrian P."/>
            <person name="Vilgalys R."/>
            <person name="Henrissat B."/>
            <person name="Grigoriev I.V."/>
            <person name="Hibbett D."/>
            <person name="Nagy L.G."/>
            <person name="Martin F.M."/>
        </authorList>
    </citation>
    <scope>NUCLEOTIDE SEQUENCE</scope>
    <source>
        <strain evidence="1">P2</strain>
    </source>
</reference>
<accession>A0ACB6ZDG5</accession>
<protein>
    <submittedName>
        <fullName evidence="1">Uncharacterized protein</fullName>
    </submittedName>
</protein>
<organism evidence="1 2">
    <name type="scientific">Thelephora ganbajun</name>
    <name type="common">Ganba fungus</name>
    <dbReference type="NCBI Taxonomy" id="370292"/>
    <lineage>
        <taxon>Eukaryota</taxon>
        <taxon>Fungi</taxon>
        <taxon>Dikarya</taxon>
        <taxon>Basidiomycota</taxon>
        <taxon>Agaricomycotina</taxon>
        <taxon>Agaricomycetes</taxon>
        <taxon>Thelephorales</taxon>
        <taxon>Thelephoraceae</taxon>
        <taxon>Thelephora</taxon>
    </lineage>
</organism>
<comment type="caution">
    <text evidence="1">The sequence shown here is derived from an EMBL/GenBank/DDBJ whole genome shotgun (WGS) entry which is preliminary data.</text>
</comment>
<keyword evidence="2" id="KW-1185">Reference proteome</keyword>
<dbReference type="EMBL" id="MU118029">
    <property type="protein sequence ID" value="KAF9647637.1"/>
    <property type="molecule type" value="Genomic_DNA"/>
</dbReference>